<evidence type="ECO:0000313" key="9">
    <source>
        <dbReference type="Proteomes" id="UP001209570"/>
    </source>
</evidence>
<evidence type="ECO:0000256" key="4">
    <source>
        <dbReference type="PROSITE-ProRule" id="PRU00325"/>
    </source>
</evidence>
<dbReference type="InterPro" id="IPR007527">
    <property type="entry name" value="Znf_SWIM"/>
</dbReference>
<dbReference type="GO" id="GO:0006508">
    <property type="term" value="P:proteolysis"/>
    <property type="evidence" value="ECO:0007669"/>
    <property type="project" value="UniProtKB-KW"/>
</dbReference>
<dbReference type="PANTHER" id="PTHR31569:SF4">
    <property type="entry name" value="SWIM-TYPE DOMAIN-CONTAINING PROTEIN"/>
    <property type="match status" value="1"/>
</dbReference>
<comment type="similarity">
    <text evidence="1">Belongs to the peptidase C48 family.</text>
</comment>
<evidence type="ECO:0000259" key="6">
    <source>
        <dbReference type="PROSITE" id="PS50600"/>
    </source>
</evidence>
<feature type="compositionally biased region" description="Basic and acidic residues" evidence="5">
    <location>
        <begin position="1"/>
        <end position="17"/>
    </location>
</feature>
<feature type="region of interest" description="Disordered" evidence="5">
    <location>
        <begin position="868"/>
        <end position="894"/>
    </location>
</feature>
<dbReference type="InterPro" id="IPR003653">
    <property type="entry name" value="Peptidase_C48_C"/>
</dbReference>
<feature type="compositionally biased region" description="Polar residues" evidence="5">
    <location>
        <begin position="692"/>
        <end position="703"/>
    </location>
</feature>
<evidence type="ECO:0000259" key="7">
    <source>
        <dbReference type="PROSITE" id="PS50966"/>
    </source>
</evidence>
<dbReference type="GO" id="GO:0008234">
    <property type="term" value="F:cysteine-type peptidase activity"/>
    <property type="evidence" value="ECO:0007669"/>
    <property type="project" value="InterPro"/>
</dbReference>
<dbReference type="InterPro" id="IPR052579">
    <property type="entry name" value="Zinc_finger_SWIM"/>
</dbReference>
<dbReference type="GO" id="GO:0008270">
    <property type="term" value="F:zinc ion binding"/>
    <property type="evidence" value="ECO:0007669"/>
    <property type="project" value="UniProtKB-KW"/>
</dbReference>
<sequence>MPTADSHDDSFSGKSNDDPDDDIEDDADTFDGWDEFFQHFHEYCRTTHQAIRKKHKLDVDARNEKIRASKAARAGLFVRYVPSIWVVFRRIFICTHGWPQRDRGTGKRPQRFLRSVSCPFKFTVIVRYDEMDRVWRLKVESGHWFHNHVVNPEVFKTYAENRGVEDPSNRVRVENMIENKRKRRPIYDMLLEQGENIVMKDVENMIAAYNKEVKCEDDDAACLGKLAVFAAEDGNWVSIDETAAMETGVINLSSGFMCQTVSRFFEILLFDSSHQTNRFNYQLFTIMAIDDHGRGQAVQHSLLERNADWHMIRVLEHFERVNPGVAEKVEVLMVDKDLNEIKILRKYFPRARVLICSFHVVKYLKAASRKPEYGKVSADDHDAIDAIAHNMVYARTKEEYESNRDMLQDVCAAVGYGAFYAYFEANWDSCIDMWVLYTRLRLPHLRVHTNNHLESFFGHLKGNIQRSFTMTETVDALIKDDRARAHEYLHKKTKIGRFYNANYDADMNQLLRFTNPFVAESVEEEYKLAFAMRDVFVFEEKEGGRVGVRGHTKYHEFDKQHWLCSCSFCSSIKLPCKHVIAYRKMKGAEMSIPLQAVHERWLGPVSTNTTISGSRLKFAPFHDATKMRRWTPAEKYREAVRATEAVCSELATISDDDEFHEHLEFFLDGWRNVRQRKRVKVAVEPDVEPGPSQATQSHGLSQVSQPRSLYSEVLSDVPLVAHELPAAESGLIAHELPAAESGLIADDPASQSRVVHSNVDVNSDSPLEPTTARLSTGEVTLIGLAESLRSEMPALQDLPKRVDGIMTKHLNAVNKRPKYVKMKNPVLNVTAFYILPEKLLEKCFEVLPLGNKLEDAIELSQWSQSQLEPLSREGVGSPTSAGRGNDPQYGHVMDSSTEKKYVECVEIRGVGIFSRAQVEAMGYLFNLKEDTHNGQQLLAWLANHVAPSQFSVRPSDLAADVEVAYPYTHIPGLKGGFSFSCAYRLRDGVWLSDDTIAAVCERATNDFPHARYLGTVQRNAKNGRAAKVDLEGDMKKRVRDAAVDASAKLLIIPVNIGGGHWTVVLVLLDRREIHYYDSMNHTPTMNALKDIVVDAAFEIFSVLKAPFTQVKVNAPLQFDHFNCGIFVLHKILSTLDKTFSNDVSTSGLVNLRYRLLAYVLRGMRD</sequence>
<gene>
    <name evidence="8" type="ORF">P43SY_010094</name>
</gene>
<feature type="region of interest" description="Disordered" evidence="5">
    <location>
        <begin position="684"/>
        <end position="703"/>
    </location>
</feature>
<keyword evidence="4" id="KW-0863">Zinc-finger</keyword>
<evidence type="ECO:0000256" key="1">
    <source>
        <dbReference type="ARBA" id="ARBA00005234"/>
    </source>
</evidence>
<evidence type="ECO:0000256" key="2">
    <source>
        <dbReference type="ARBA" id="ARBA00022670"/>
    </source>
</evidence>
<dbReference type="InterPro" id="IPR038765">
    <property type="entry name" value="Papain-like_cys_pep_sf"/>
</dbReference>
<dbReference type="Pfam" id="PF02902">
    <property type="entry name" value="Peptidase_C48"/>
    <property type="match status" value="1"/>
</dbReference>
<keyword evidence="2" id="KW-0645">Protease</keyword>
<dbReference type="EMBL" id="JAKCXM010000037">
    <property type="protein sequence ID" value="KAJ0406038.1"/>
    <property type="molecule type" value="Genomic_DNA"/>
</dbReference>
<dbReference type="SUPFAM" id="SSF54001">
    <property type="entry name" value="Cysteine proteinases"/>
    <property type="match status" value="1"/>
</dbReference>
<accession>A0AAD5M8M4</accession>
<reference evidence="8" key="1">
    <citation type="submission" date="2021-12" db="EMBL/GenBank/DDBJ databases">
        <title>Prjna785345.</title>
        <authorList>
            <person name="Rujirawat T."/>
            <person name="Krajaejun T."/>
        </authorList>
    </citation>
    <scope>NUCLEOTIDE SEQUENCE</scope>
    <source>
        <strain evidence="8">Pi057C3</strain>
    </source>
</reference>
<name>A0AAD5M8M4_PYTIN</name>
<evidence type="ECO:0000256" key="5">
    <source>
        <dbReference type="SAM" id="MobiDB-lite"/>
    </source>
</evidence>
<proteinExistence type="inferred from homology"/>
<keyword evidence="4" id="KW-0479">Metal-binding</keyword>
<keyword evidence="3" id="KW-0378">Hydrolase</keyword>
<dbReference type="Gene3D" id="3.40.395.10">
    <property type="entry name" value="Adenoviral Proteinase, Chain A"/>
    <property type="match status" value="1"/>
</dbReference>
<evidence type="ECO:0000256" key="3">
    <source>
        <dbReference type="ARBA" id="ARBA00022801"/>
    </source>
</evidence>
<organism evidence="8 9">
    <name type="scientific">Pythium insidiosum</name>
    <name type="common">Pythiosis disease agent</name>
    <dbReference type="NCBI Taxonomy" id="114742"/>
    <lineage>
        <taxon>Eukaryota</taxon>
        <taxon>Sar</taxon>
        <taxon>Stramenopiles</taxon>
        <taxon>Oomycota</taxon>
        <taxon>Peronosporomycetes</taxon>
        <taxon>Pythiales</taxon>
        <taxon>Pythiaceae</taxon>
        <taxon>Pythium</taxon>
    </lineage>
</organism>
<feature type="domain" description="Ubiquitin-like protease family profile" evidence="6">
    <location>
        <begin position="950"/>
        <end position="1134"/>
    </location>
</feature>
<keyword evidence="4" id="KW-0862">Zinc</keyword>
<dbReference type="AlphaFoldDB" id="A0AAD5M8M4"/>
<keyword evidence="9" id="KW-1185">Reference proteome</keyword>
<comment type="caution">
    <text evidence="8">The sequence shown here is derived from an EMBL/GenBank/DDBJ whole genome shotgun (WGS) entry which is preliminary data.</text>
</comment>
<dbReference type="PROSITE" id="PS50600">
    <property type="entry name" value="ULP_PROTEASE"/>
    <property type="match status" value="1"/>
</dbReference>
<dbReference type="InterPro" id="IPR048324">
    <property type="entry name" value="ZSWIM1-3_RNaseH-like"/>
</dbReference>
<evidence type="ECO:0008006" key="10">
    <source>
        <dbReference type="Google" id="ProtNLM"/>
    </source>
</evidence>
<dbReference type="PANTHER" id="PTHR31569">
    <property type="entry name" value="SWIM-TYPE DOMAIN-CONTAINING PROTEIN"/>
    <property type="match status" value="1"/>
</dbReference>
<feature type="domain" description="SWIM-type" evidence="7">
    <location>
        <begin position="551"/>
        <end position="587"/>
    </location>
</feature>
<protein>
    <recommendedName>
        <fullName evidence="10">SWIM-type domain-containing protein</fullName>
    </recommendedName>
</protein>
<dbReference type="Proteomes" id="UP001209570">
    <property type="component" value="Unassembled WGS sequence"/>
</dbReference>
<dbReference type="PROSITE" id="PS50966">
    <property type="entry name" value="ZF_SWIM"/>
    <property type="match status" value="1"/>
</dbReference>
<dbReference type="Pfam" id="PF21056">
    <property type="entry name" value="ZSWIM1-3_RNaseH-like"/>
    <property type="match status" value="1"/>
</dbReference>
<feature type="region of interest" description="Disordered" evidence="5">
    <location>
        <begin position="1"/>
        <end position="24"/>
    </location>
</feature>
<evidence type="ECO:0000313" key="8">
    <source>
        <dbReference type="EMBL" id="KAJ0406038.1"/>
    </source>
</evidence>